<accession>A0ABS1NJS3</accession>
<keyword evidence="2" id="KW-1185">Reference proteome</keyword>
<reference evidence="1 2" key="1">
    <citation type="submission" date="2021-01" db="EMBL/GenBank/DDBJ databases">
        <title>WGS of actinomycetes isolated from Thailand.</title>
        <authorList>
            <person name="Thawai C."/>
        </authorList>
    </citation>
    <scope>NUCLEOTIDE SEQUENCE [LARGE SCALE GENOMIC DNA]</scope>
    <source>
        <strain evidence="1 2">CA1R205</strain>
    </source>
</reference>
<dbReference type="Proteomes" id="UP000634229">
    <property type="component" value="Unassembled WGS sequence"/>
</dbReference>
<sequence length="67" mass="7170">MALEMKLPVQIRAGETEACWGSVTVKVTESGIDKAAFPREMALFLRAAADHLENPGENDEGVENGAP</sequence>
<proteinExistence type="predicted"/>
<protein>
    <recommendedName>
        <fullName evidence="3">DUF397 domain-containing protein</fullName>
    </recommendedName>
</protein>
<organism evidence="1 2">
    <name type="scientific">Streptomyces coffeae</name>
    <dbReference type="NCBI Taxonomy" id="621382"/>
    <lineage>
        <taxon>Bacteria</taxon>
        <taxon>Bacillati</taxon>
        <taxon>Actinomycetota</taxon>
        <taxon>Actinomycetes</taxon>
        <taxon>Kitasatosporales</taxon>
        <taxon>Streptomycetaceae</taxon>
        <taxon>Streptomyces</taxon>
    </lineage>
</organism>
<evidence type="ECO:0008006" key="3">
    <source>
        <dbReference type="Google" id="ProtNLM"/>
    </source>
</evidence>
<comment type="caution">
    <text evidence="1">The sequence shown here is derived from an EMBL/GenBank/DDBJ whole genome shotgun (WGS) entry which is preliminary data.</text>
</comment>
<evidence type="ECO:0000313" key="1">
    <source>
        <dbReference type="EMBL" id="MBL1100135.1"/>
    </source>
</evidence>
<dbReference type="EMBL" id="JAERRF010000017">
    <property type="protein sequence ID" value="MBL1100135.1"/>
    <property type="molecule type" value="Genomic_DNA"/>
</dbReference>
<dbReference type="RefSeq" id="WP_201877817.1">
    <property type="nucleotide sequence ID" value="NZ_JAERRF010000017.1"/>
</dbReference>
<name>A0ABS1NJS3_9ACTN</name>
<evidence type="ECO:0000313" key="2">
    <source>
        <dbReference type="Proteomes" id="UP000634229"/>
    </source>
</evidence>
<gene>
    <name evidence="1" type="ORF">JK363_26370</name>
</gene>